<evidence type="ECO:0000256" key="9">
    <source>
        <dbReference type="ARBA" id="ARBA00023224"/>
    </source>
</evidence>
<dbReference type="EMBL" id="NEVH01015851">
    <property type="protein sequence ID" value="PNF26448.1"/>
    <property type="molecule type" value="Genomic_DNA"/>
</dbReference>
<feature type="transmembrane region" description="Helical" evidence="12">
    <location>
        <begin position="148"/>
        <end position="169"/>
    </location>
</feature>
<keyword evidence="3" id="KW-1003">Cell membrane</keyword>
<dbReference type="PANTHER" id="PTHR24228">
    <property type="entry name" value="B2 BRADYKININ RECEPTOR/ANGIOTENSIN II RECEPTOR"/>
    <property type="match status" value="1"/>
</dbReference>
<evidence type="ECO:0000256" key="8">
    <source>
        <dbReference type="ARBA" id="ARBA00023170"/>
    </source>
</evidence>
<keyword evidence="9 10" id="KW-0807">Transducer</keyword>
<feature type="transmembrane region" description="Helical" evidence="12">
    <location>
        <begin position="198"/>
        <end position="220"/>
    </location>
</feature>
<dbReference type="Proteomes" id="UP000235965">
    <property type="component" value="Unassembled WGS sequence"/>
</dbReference>
<dbReference type="PROSITE" id="PS50262">
    <property type="entry name" value="G_PROTEIN_RECEP_F1_2"/>
    <property type="match status" value="1"/>
</dbReference>
<dbReference type="GO" id="GO:0004930">
    <property type="term" value="F:G protein-coupled receptor activity"/>
    <property type="evidence" value="ECO:0007669"/>
    <property type="project" value="UniProtKB-KW"/>
</dbReference>
<evidence type="ECO:0000256" key="7">
    <source>
        <dbReference type="ARBA" id="ARBA00023136"/>
    </source>
</evidence>
<feature type="compositionally biased region" description="Basic residues" evidence="11">
    <location>
        <begin position="287"/>
        <end position="302"/>
    </location>
</feature>
<evidence type="ECO:0000256" key="2">
    <source>
        <dbReference type="ARBA" id="ARBA00010663"/>
    </source>
</evidence>
<comment type="subcellular location">
    <subcellularLocation>
        <location evidence="1">Cell membrane</location>
        <topology evidence="1">Multi-pass membrane protein</topology>
    </subcellularLocation>
</comment>
<dbReference type="OrthoDB" id="10044919at2759"/>
<evidence type="ECO:0000256" key="4">
    <source>
        <dbReference type="ARBA" id="ARBA00022692"/>
    </source>
</evidence>
<evidence type="ECO:0000256" key="3">
    <source>
        <dbReference type="ARBA" id="ARBA00022475"/>
    </source>
</evidence>
<evidence type="ECO:0000256" key="12">
    <source>
        <dbReference type="SAM" id="Phobius"/>
    </source>
</evidence>
<dbReference type="InterPro" id="IPR017452">
    <property type="entry name" value="GPCR_Rhodpsn_7TM"/>
</dbReference>
<feature type="region of interest" description="Disordered" evidence="11">
    <location>
        <begin position="236"/>
        <end position="308"/>
    </location>
</feature>
<feature type="transmembrane region" description="Helical" evidence="12">
    <location>
        <begin position="68"/>
        <end position="90"/>
    </location>
</feature>
<dbReference type="SMART" id="SM01381">
    <property type="entry name" value="7TM_GPCR_Srsx"/>
    <property type="match status" value="1"/>
</dbReference>
<organism evidence="14 15">
    <name type="scientific">Cryptotermes secundus</name>
    <dbReference type="NCBI Taxonomy" id="105785"/>
    <lineage>
        <taxon>Eukaryota</taxon>
        <taxon>Metazoa</taxon>
        <taxon>Ecdysozoa</taxon>
        <taxon>Arthropoda</taxon>
        <taxon>Hexapoda</taxon>
        <taxon>Insecta</taxon>
        <taxon>Pterygota</taxon>
        <taxon>Neoptera</taxon>
        <taxon>Polyneoptera</taxon>
        <taxon>Dictyoptera</taxon>
        <taxon>Blattodea</taxon>
        <taxon>Blattoidea</taxon>
        <taxon>Termitoidae</taxon>
        <taxon>Kalotermitidae</taxon>
        <taxon>Cryptotermitinae</taxon>
        <taxon>Cryptotermes</taxon>
    </lineage>
</organism>
<evidence type="ECO:0000256" key="11">
    <source>
        <dbReference type="SAM" id="MobiDB-lite"/>
    </source>
</evidence>
<dbReference type="InterPro" id="IPR000276">
    <property type="entry name" value="GPCR_Rhodpsn"/>
</dbReference>
<keyword evidence="5 12" id="KW-1133">Transmembrane helix</keyword>
<dbReference type="GO" id="GO:0005886">
    <property type="term" value="C:plasma membrane"/>
    <property type="evidence" value="ECO:0007669"/>
    <property type="project" value="UniProtKB-SubCell"/>
</dbReference>
<dbReference type="PROSITE" id="PS00237">
    <property type="entry name" value="G_PROTEIN_RECEP_F1_1"/>
    <property type="match status" value="1"/>
</dbReference>
<evidence type="ECO:0000313" key="15">
    <source>
        <dbReference type="Proteomes" id="UP000235965"/>
    </source>
</evidence>
<dbReference type="InParanoid" id="A0A2J7QCY7"/>
<evidence type="ECO:0000259" key="13">
    <source>
        <dbReference type="PROSITE" id="PS50262"/>
    </source>
</evidence>
<keyword evidence="7 12" id="KW-0472">Membrane</keyword>
<keyword evidence="15" id="KW-1185">Reference proteome</keyword>
<dbReference type="Gene3D" id="1.20.1070.10">
    <property type="entry name" value="Rhodopsin 7-helix transmembrane proteins"/>
    <property type="match status" value="1"/>
</dbReference>
<proteinExistence type="inferred from homology"/>
<evidence type="ECO:0000256" key="10">
    <source>
        <dbReference type="RuleBase" id="RU000688"/>
    </source>
</evidence>
<dbReference type="SUPFAM" id="SSF81321">
    <property type="entry name" value="Family A G protein-coupled receptor-like"/>
    <property type="match status" value="1"/>
</dbReference>
<keyword evidence="8 10" id="KW-0675">Receptor</keyword>
<comment type="caution">
    <text evidence="14">The sequence shown here is derived from an EMBL/GenBank/DDBJ whole genome shotgun (WGS) entry which is preliminary data.</text>
</comment>
<accession>A0A2J7QCY7</accession>
<evidence type="ECO:0000256" key="5">
    <source>
        <dbReference type="ARBA" id="ARBA00022989"/>
    </source>
</evidence>
<comment type="similarity">
    <text evidence="2 10">Belongs to the G-protein coupled receptor 1 family.</text>
</comment>
<evidence type="ECO:0000256" key="6">
    <source>
        <dbReference type="ARBA" id="ARBA00023040"/>
    </source>
</evidence>
<sequence length="455" mass="50582">MKYLNVLKFSWAPRNPSRGTKFPSAVIVWERSSRCVFILIRNSITAVTEIDPLIAVSNGLRRVRNATAVFIINLSVSDLMFCCFNLPLAASTFWQRAWRHGKLLCQLFPLTRYGLVAVSLFTVLAITINRYVMIGHPRLYPKLYKKQYLGLMVACTWMFGFGALITTWFGKWGRFGLDARVGSCSILPDSHGHSPKEFLFIVAFVIPCLAIVICYARIFYIVRKTALKSRLTTRNNTVTTNQSGNDEYDNEEGASSSRSATPTSLCSSSVMDPCGTTTSSSAPHNGFSHRSRNLNRKGRRKEKGTPSVAVNSALSHVANVFSRGNKMKCTSSPRRQSAFTASPGLATPGKMTAKDKKLLKMILVIFASFVICYLPITISKTFKDTIDIHELNIAGYVLIYLTTCINPIIYVVMSSEYRQAYKNLLMCRGYIQEAAYPQQPGNGVGGTGRSVSQRA</sequence>
<gene>
    <name evidence="14" type="ORF">B7P43_G16335</name>
</gene>
<dbReference type="CDD" id="cd15210">
    <property type="entry name" value="7tmA_GPR84-like"/>
    <property type="match status" value="1"/>
</dbReference>
<feature type="transmembrane region" description="Helical" evidence="12">
    <location>
        <begin position="110"/>
        <end position="128"/>
    </location>
</feature>
<keyword evidence="4 10" id="KW-0812">Transmembrane</keyword>
<evidence type="ECO:0000313" key="14">
    <source>
        <dbReference type="EMBL" id="PNF26448.1"/>
    </source>
</evidence>
<feature type="domain" description="G-protein coupled receptors family 1 profile" evidence="13">
    <location>
        <begin position="48"/>
        <end position="410"/>
    </location>
</feature>
<dbReference type="AlphaFoldDB" id="A0A2J7QCY7"/>
<evidence type="ECO:0000256" key="1">
    <source>
        <dbReference type="ARBA" id="ARBA00004651"/>
    </source>
</evidence>
<keyword evidence="6 10" id="KW-0297">G-protein coupled receptor</keyword>
<feature type="transmembrane region" description="Helical" evidence="12">
    <location>
        <begin position="393"/>
        <end position="413"/>
    </location>
</feature>
<feature type="compositionally biased region" description="Polar residues" evidence="11">
    <location>
        <begin position="253"/>
        <end position="283"/>
    </location>
</feature>
<protein>
    <recommendedName>
        <fullName evidence="13">G-protein coupled receptors family 1 profile domain-containing protein</fullName>
    </recommendedName>
</protein>
<dbReference type="FunCoup" id="A0A2J7QCY7">
    <property type="interactions" value="69"/>
</dbReference>
<dbReference type="PRINTS" id="PR00237">
    <property type="entry name" value="GPCRRHODOPSN"/>
</dbReference>
<name>A0A2J7QCY7_9NEOP</name>
<dbReference type="STRING" id="105785.A0A2J7QCY7"/>
<dbReference type="PANTHER" id="PTHR24228:SF74">
    <property type="entry name" value="G-PROTEIN COUPLED RECEPTORS FAMILY 1 PROFILE DOMAIN-CONTAINING PROTEIN"/>
    <property type="match status" value="1"/>
</dbReference>
<dbReference type="Pfam" id="PF00001">
    <property type="entry name" value="7tm_1"/>
    <property type="match status" value="1"/>
</dbReference>
<feature type="transmembrane region" description="Helical" evidence="12">
    <location>
        <begin position="358"/>
        <end position="378"/>
    </location>
</feature>
<reference evidence="14 15" key="1">
    <citation type="submission" date="2017-12" db="EMBL/GenBank/DDBJ databases">
        <title>Hemimetabolous genomes reveal molecular basis of termite eusociality.</title>
        <authorList>
            <person name="Harrison M.C."/>
            <person name="Jongepier E."/>
            <person name="Robertson H.M."/>
            <person name="Arning N."/>
            <person name="Bitard-Feildel T."/>
            <person name="Chao H."/>
            <person name="Childers C.P."/>
            <person name="Dinh H."/>
            <person name="Doddapaneni H."/>
            <person name="Dugan S."/>
            <person name="Gowin J."/>
            <person name="Greiner C."/>
            <person name="Han Y."/>
            <person name="Hu H."/>
            <person name="Hughes D.S.T."/>
            <person name="Huylmans A.-K."/>
            <person name="Kemena C."/>
            <person name="Kremer L.P.M."/>
            <person name="Lee S.L."/>
            <person name="Lopez-Ezquerra A."/>
            <person name="Mallet L."/>
            <person name="Monroy-Kuhn J.M."/>
            <person name="Moser A."/>
            <person name="Murali S.C."/>
            <person name="Muzny D.M."/>
            <person name="Otani S."/>
            <person name="Piulachs M.-D."/>
            <person name="Poelchau M."/>
            <person name="Qu J."/>
            <person name="Schaub F."/>
            <person name="Wada-Katsumata A."/>
            <person name="Worley K.C."/>
            <person name="Xie Q."/>
            <person name="Ylla G."/>
            <person name="Poulsen M."/>
            <person name="Gibbs R.A."/>
            <person name="Schal C."/>
            <person name="Richards S."/>
            <person name="Belles X."/>
            <person name="Korb J."/>
            <person name="Bornberg-Bauer E."/>
        </authorList>
    </citation>
    <scope>NUCLEOTIDE SEQUENCE [LARGE SCALE GENOMIC DNA]</scope>
    <source>
        <tissue evidence="14">Whole body</tissue>
    </source>
</reference>